<dbReference type="InterPro" id="IPR001810">
    <property type="entry name" value="F-box_dom"/>
</dbReference>
<dbReference type="Gene3D" id="1.20.1280.50">
    <property type="match status" value="1"/>
</dbReference>
<proteinExistence type="predicted"/>
<evidence type="ECO:0000259" key="1">
    <source>
        <dbReference type="SMART" id="SM00256"/>
    </source>
</evidence>
<dbReference type="InterPro" id="IPR036047">
    <property type="entry name" value="F-box-like_dom_sf"/>
</dbReference>
<dbReference type="CDD" id="cd22157">
    <property type="entry name" value="F-box_AtFBW1-like"/>
    <property type="match status" value="1"/>
</dbReference>
<gene>
    <name evidence="2" type="ORF">COLO4_32395</name>
</gene>
<evidence type="ECO:0000313" key="3">
    <source>
        <dbReference type="Proteomes" id="UP000187203"/>
    </source>
</evidence>
<dbReference type="SUPFAM" id="SSF81383">
    <property type="entry name" value="F-box domain"/>
    <property type="match status" value="1"/>
</dbReference>
<dbReference type="EMBL" id="AWUE01021111">
    <property type="protein sequence ID" value="OMO63482.1"/>
    <property type="molecule type" value="Genomic_DNA"/>
</dbReference>
<evidence type="ECO:0000313" key="2">
    <source>
        <dbReference type="EMBL" id="OMO63482.1"/>
    </source>
</evidence>
<organism evidence="2 3">
    <name type="scientific">Corchorus olitorius</name>
    <dbReference type="NCBI Taxonomy" id="93759"/>
    <lineage>
        <taxon>Eukaryota</taxon>
        <taxon>Viridiplantae</taxon>
        <taxon>Streptophyta</taxon>
        <taxon>Embryophyta</taxon>
        <taxon>Tracheophyta</taxon>
        <taxon>Spermatophyta</taxon>
        <taxon>Magnoliopsida</taxon>
        <taxon>eudicotyledons</taxon>
        <taxon>Gunneridae</taxon>
        <taxon>Pentapetalae</taxon>
        <taxon>rosids</taxon>
        <taxon>malvids</taxon>
        <taxon>Malvales</taxon>
        <taxon>Malvaceae</taxon>
        <taxon>Grewioideae</taxon>
        <taxon>Apeibeae</taxon>
        <taxon>Corchorus</taxon>
    </lineage>
</organism>
<feature type="domain" description="F-box" evidence="1">
    <location>
        <begin position="38"/>
        <end position="78"/>
    </location>
</feature>
<dbReference type="InterPro" id="IPR050796">
    <property type="entry name" value="SCF_F-box_component"/>
</dbReference>
<dbReference type="AlphaFoldDB" id="A0A1R3GZG3"/>
<dbReference type="InterPro" id="IPR006527">
    <property type="entry name" value="F-box-assoc_dom_typ1"/>
</dbReference>
<dbReference type="PANTHER" id="PTHR31672">
    <property type="entry name" value="BNACNNG10540D PROTEIN"/>
    <property type="match status" value="1"/>
</dbReference>
<dbReference type="NCBIfam" id="TIGR01640">
    <property type="entry name" value="F_box_assoc_1"/>
    <property type="match status" value="1"/>
</dbReference>
<dbReference type="Pfam" id="PF07734">
    <property type="entry name" value="FBA_1"/>
    <property type="match status" value="1"/>
</dbReference>
<dbReference type="Pfam" id="PF00646">
    <property type="entry name" value="F-box"/>
    <property type="match status" value="1"/>
</dbReference>
<dbReference type="STRING" id="93759.A0A1R3GZG3"/>
<dbReference type="Proteomes" id="UP000187203">
    <property type="component" value="Unassembled WGS sequence"/>
</dbReference>
<reference evidence="3" key="1">
    <citation type="submission" date="2013-09" db="EMBL/GenBank/DDBJ databases">
        <title>Corchorus olitorius genome sequencing.</title>
        <authorList>
            <person name="Alam M."/>
            <person name="Haque M.S."/>
            <person name="Islam M.S."/>
            <person name="Emdad E.M."/>
            <person name="Islam M.M."/>
            <person name="Ahmed B."/>
            <person name="Halim A."/>
            <person name="Hossen Q.M.M."/>
            <person name="Hossain M.Z."/>
            <person name="Ahmed R."/>
            <person name="Khan M.M."/>
            <person name="Islam R."/>
            <person name="Rashid M.M."/>
            <person name="Khan S.A."/>
            <person name="Rahman M.S."/>
            <person name="Alam M."/>
            <person name="Yahiya A.S."/>
            <person name="Khan M.S."/>
            <person name="Azam M.S."/>
            <person name="Haque T."/>
            <person name="Lashkar M.Z.H."/>
            <person name="Akhand A.I."/>
            <person name="Morshed G."/>
            <person name="Roy S."/>
            <person name="Uddin K.S."/>
            <person name="Rabeya T."/>
            <person name="Hossain A.S."/>
            <person name="Chowdhury A."/>
            <person name="Snigdha A.R."/>
            <person name="Mortoza M.S."/>
            <person name="Matin S.A."/>
            <person name="Hoque S.M.E."/>
            <person name="Islam M.K."/>
            <person name="Roy D.K."/>
            <person name="Haider R."/>
            <person name="Moosa M.M."/>
            <person name="Elias S.M."/>
            <person name="Hasan A.M."/>
            <person name="Jahan S."/>
            <person name="Shafiuddin M."/>
            <person name="Mahmood N."/>
            <person name="Shommy N.S."/>
        </authorList>
    </citation>
    <scope>NUCLEOTIDE SEQUENCE [LARGE SCALE GENOMIC DNA]</scope>
    <source>
        <strain evidence="3">cv. O-4</strain>
    </source>
</reference>
<dbReference type="OrthoDB" id="938224at2759"/>
<name>A0A1R3GZG3_9ROSI</name>
<accession>A0A1R3GZG3</accession>
<sequence length="419" mass="48377">MNREIIIKIATTNEKSVKHIPYSDPEILWQWSNISNEVPDDIVVEILSRLPVKSVCRFKCISKIWCNRLSESQFVNLHLKETIKANRLTYTLYDNYTFPRRLELDYESLVNGREAKPKADASLFVPDNGDNLTGRWMQVWGSCNGLLCIFSEPDALVLANPSTRETKTIFFRYDLKSELFSTSPNTDTRGGGFGYDDLNNDHKVVKVNRKDFSVDVYSLKKDSWSCNIGKLPENLEHGDYISLTADRSAYMNGAIHWIGYKMVHRHLFVTVFDLNKEKFFHIPTPIRYVDFIGYDIHSVEGCLCITPRYSYKPEYDLWVMEKYGVKESWKNVKLSFSYSHQLVPLFYPSSEEALGLTDGRLFLYNNRNGSLIKEVNIGPIPPGHVEYFSIGLNKAFTYVESLVSLGSRQSSKSRKRRKD</sequence>
<dbReference type="PANTHER" id="PTHR31672:SF13">
    <property type="entry name" value="F-BOX PROTEIN CPR30-LIKE"/>
    <property type="match status" value="1"/>
</dbReference>
<dbReference type="SMART" id="SM00256">
    <property type="entry name" value="FBOX"/>
    <property type="match status" value="1"/>
</dbReference>
<dbReference type="InterPro" id="IPR017451">
    <property type="entry name" value="F-box-assoc_interact_dom"/>
</dbReference>
<protein>
    <recommendedName>
        <fullName evidence="1">F-box domain-containing protein</fullName>
    </recommendedName>
</protein>
<keyword evidence="3" id="KW-1185">Reference proteome</keyword>
<comment type="caution">
    <text evidence="2">The sequence shown here is derived from an EMBL/GenBank/DDBJ whole genome shotgun (WGS) entry which is preliminary data.</text>
</comment>